<feature type="domain" description="Rad21/Rec8-like protein N-terminal" evidence="3">
    <location>
        <begin position="1"/>
        <end position="84"/>
    </location>
</feature>
<evidence type="ECO:0000313" key="5">
    <source>
        <dbReference type="Proteomes" id="UP001346149"/>
    </source>
</evidence>
<evidence type="ECO:0000256" key="2">
    <source>
        <dbReference type="ARBA" id="ARBA00023242"/>
    </source>
</evidence>
<proteinExistence type="predicted"/>
<dbReference type="GO" id="GO:0003682">
    <property type="term" value="F:chromatin binding"/>
    <property type="evidence" value="ECO:0007669"/>
    <property type="project" value="TreeGrafter"/>
</dbReference>
<evidence type="ECO:0000256" key="1">
    <source>
        <dbReference type="ARBA" id="ARBA00004123"/>
    </source>
</evidence>
<dbReference type="GO" id="GO:0008278">
    <property type="term" value="C:cohesin complex"/>
    <property type="evidence" value="ECO:0007669"/>
    <property type="project" value="InterPro"/>
</dbReference>
<dbReference type="InterPro" id="IPR039781">
    <property type="entry name" value="Rad21/Rec8-like"/>
</dbReference>
<accession>A0AAN7LZS3</accession>
<dbReference type="AlphaFoldDB" id="A0AAN7LZS3"/>
<comment type="caution">
    <text evidence="4">The sequence shown here is derived from an EMBL/GenBank/DDBJ whole genome shotgun (WGS) entry which is preliminary data.</text>
</comment>
<evidence type="ECO:0000259" key="3">
    <source>
        <dbReference type="Pfam" id="PF04825"/>
    </source>
</evidence>
<comment type="subcellular location">
    <subcellularLocation>
        <location evidence="1">Nucleus</location>
    </subcellularLocation>
</comment>
<gene>
    <name evidence="4" type="ORF">SAY86_028466</name>
</gene>
<dbReference type="PANTHER" id="PTHR12585">
    <property type="entry name" value="SCC1 / RAD21 FAMILY MEMBER"/>
    <property type="match status" value="1"/>
</dbReference>
<keyword evidence="5" id="KW-1185">Reference proteome</keyword>
<dbReference type="GO" id="GO:1990414">
    <property type="term" value="P:replication-born double-strand break repair via sister chromatid exchange"/>
    <property type="evidence" value="ECO:0007669"/>
    <property type="project" value="TreeGrafter"/>
</dbReference>
<protein>
    <recommendedName>
        <fullName evidence="3">Rad21/Rec8-like protein N-terminal domain-containing protein</fullName>
    </recommendedName>
</protein>
<dbReference type="Proteomes" id="UP001346149">
    <property type="component" value="Unassembled WGS sequence"/>
</dbReference>
<dbReference type="PANTHER" id="PTHR12585:SF69">
    <property type="entry name" value="FI11703P"/>
    <property type="match status" value="1"/>
</dbReference>
<dbReference type="InterPro" id="IPR006910">
    <property type="entry name" value="Rad21_Rec8_N"/>
</dbReference>
<sequence>MSYSQFILAKKGPLGTIWIAAHLERKLRKNQVADTDIGVSVDSIIFPEVPIALRLSSHLLLGVVRIYSRQVNYLFDDCSEALLKRHFYLEDFELLDNENFLGNYADHHVSAKEQITLQDTREGVVYSTSQFGPDERFGDGDTGQIHLDLEEVEIPNTKPEPCEYAEAPVTPMLVEEANLSIVQEASVSGDHMKLEAHNIHDEMEVKNANTDEFSELAQGFLDRGAKNDVLPSCSCPEPEKPVLSSPECPNGVVEVLGSAGEIPNAVNSIEGTRT</sequence>
<name>A0AAN7LZS3_TRANT</name>
<reference evidence="4 5" key="1">
    <citation type="journal article" date="2023" name="Hortic Res">
        <title>Pangenome of water caltrop reveals structural variations and asymmetric subgenome divergence after allopolyploidization.</title>
        <authorList>
            <person name="Zhang X."/>
            <person name="Chen Y."/>
            <person name="Wang L."/>
            <person name="Yuan Y."/>
            <person name="Fang M."/>
            <person name="Shi L."/>
            <person name="Lu R."/>
            <person name="Comes H.P."/>
            <person name="Ma Y."/>
            <person name="Chen Y."/>
            <person name="Huang G."/>
            <person name="Zhou Y."/>
            <person name="Zheng Z."/>
            <person name="Qiu Y."/>
        </authorList>
    </citation>
    <scope>NUCLEOTIDE SEQUENCE [LARGE SCALE GENOMIC DNA]</scope>
    <source>
        <strain evidence="4">F231</strain>
    </source>
</reference>
<organism evidence="4 5">
    <name type="scientific">Trapa natans</name>
    <name type="common">Water chestnut</name>
    <dbReference type="NCBI Taxonomy" id="22666"/>
    <lineage>
        <taxon>Eukaryota</taxon>
        <taxon>Viridiplantae</taxon>
        <taxon>Streptophyta</taxon>
        <taxon>Embryophyta</taxon>
        <taxon>Tracheophyta</taxon>
        <taxon>Spermatophyta</taxon>
        <taxon>Magnoliopsida</taxon>
        <taxon>eudicotyledons</taxon>
        <taxon>Gunneridae</taxon>
        <taxon>Pentapetalae</taxon>
        <taxon>rosids</taxon>
        <taxon>malvids</taxon>
        <taxon>Myrtales</taxon>
        <taxon>Lythraceae</taxon>
        <taxon>Trapa</taxon>
    </lineage>
</organism>
<keyword evidence="2" id="KW-0539">Nucleus</keyword>
<dbReference type="GO" id="GO:0005634">
    <property type="term" value="C:nucleus"/>
    <property type="evidence" value="ECO:0007669"/>
    <property type="project" value="UniProtKB-SubCell"/>
</dbReference>
<dbReference type="EMBL" id="JAXQNO010000006">
    <property type="protein sequence ID" value="KAK4796140.1"/>
    <property type="molecule type" value="Genomic_DNA"/>
</dbReference>
<dbReference type="GO" id="GO:0007062">
    <property type="term" value="P:sister chromatid cohesion"/>
    <property type="evidence" value="ECO:0007669"/>
    <property type="project" value="InterPro"/>
</dbReference>
<evidence type="ECO:0000313" key="4">
    <source>
        <dbReference type="EMBL" id="KAK4796140.1"/>
    </source>
</evidence>
<dbReference type="Pfam" id="PF04825">
    <property type="entry name" value="Rad21_Rec8_N"/>
    <property type="match status" value="1"/>
</dbReference>